<dbReference type="InterPro" id="IPR001251">
    <property type="entry name" value="CRAL-TRIO_dom"/>
</dbReference>
<evidence type="ECO:0000256" key="2">
    <source>
        <dbReference type="SAM" id="MobiDB-lite"/>
    </source>
</evidence>
<dbReference type="CDD" id="cd00170">
    <property type="entry name" value="SEC14"/>
    <property type="match status" value="1"/>
</dbReference>
<dbReference type="AlphaFoldDB" id="A0AAD5Q363"/>
<dbReference type="SUPFAM" id="SSF50729">
    <property type="entry name" value="PH domain-like"/>
    <property type="match status" value="1"/>
</dbReference>
<reference evidence="5" key="1">
    <citation type="submission" date="2021-12" db="EMBL/GenBank/DDBJ databases">
        <title>Prjna785345.</title>
        <authorList>
            <person name="Rujirawat T."/>
            <person name="Krajaejun T."/>
        </authorList>
    </citation>
    <scope>NUCLEOTIDE SEQUENCE</scope>
    <source>
        <strain evidence="5">Pi057C3</strain>
    </source>
</reference>
<dbReference type="Pfam" id="PF00650">
    <property type="entry name" value="CRAL_TRIO"/>
    <property type="match status" value="1"/>
</dbReference>
<dbReference type="InterPro" id="IPR011993">
    <property type="entry name" value="PH-like_dom_sf"/>
</dbReference>
<accession>A0AAD5Q363</accession>
<dbReference type="SUPFAM" id="SSF52087">
    <property type="entry name" value="CRAL/TRIO domain"/>
    <property type="match status" value="1"/>
</dbReference>
<feature type="coiled-coil region" evidence="1">
    <location>
        <begin position="419"/>
        <end position="454"/>
    </location>
</feature>
<dbReference type="InterPro" id="IPR052432">
    <property type="entry name" value="PITP/CRAL-TRIO"/>
</dbReference>
<dbReference type="EMBL" id="JAKCXM010000415">
    <property type="protein sequence ID" value="KAJ0394369.1"/>
    <property type="molecule type" value="Genomic_DNA"/>
</dbReference>
<dbReference type="CDD" id="cd00821">
    <property type="entry name" value="PH"/>
    <property type="match status" value="1"/>
</dbReference>
<sequence length="606" mass="67310">MNNGYGYAGGYGHGHGGGMYTGGFRTQGDVPTALSAQPTAMEALESAVALPGVFTPAEMQRTLRRNHFDVMKTALQLREKHAFRQQHNYEQLNIGLSTLQNELKKGYVHFLERAADLGGAPIVLLLLRHFKPHFSGEKTQLKGVGTMDGSSTLEDTRRLCVYMMDLAVEAMEENRVDGVLFLVDLDGLTVSHFETQLVTDILLMLKTRYPEVIKFVLVLNGSTLTRGVTHLLSRAASERTQQRIKVLQHVSELRHFIAPPSIPQMYGGSYQLMTPLEWMRVQAEIEGVDLESQAPAKEEQKFMTKDARQLNGMQYAACSVDQVVEMKTSVIRGPLYRNKSGVAWVKMYGILRPEALLLYETVTSKMPQIIIPVNDETNVAAAQFADAPRGSFGFRVDVPGVAGGHLLAACSEHERGNWLQEIQMNINAVREEIAREQYEEEKRLEEERAFAKLNMISFDDPTPAPAPAPAPTQSPAKQHQPQPAMPVHQHMQQHGMMPGMPMPPPAMPVHQHMQQHGMMPGMPMPPVPGAMGMMPMMPMMPMANSGYGGPPGVGMMPPPAAGASPMVNMNMMMTMQQQGMFPPQYQQQQQQQQPFPHQNQNGMYRG</sequence>
<dbReference type="Gene3D" id="2.30.29.30">
    <property type="entry name" value="Pleckstrin-homology domain (PH domain)/Phosphotyrosine-binding domain (PTB)"/>
    <property type="match status" value="1"/>
</dbReference>
<dbReference type="InterPro" id="IPR001849">
    <property type="entry name" value="PH_domain"/>
</dbReference>
<keyword evidence="1" id="KW-0175">Coiled coil</keyword>
<feature type="region of interest" description="Disordered" evidence="2">
    <location>
        <begin position="457"/>
        <end position="499"/>
    </location>
</feature>
<evidence type="ECO:0008006" key="7">
    <source>
        <dbReference type="Google" id="ProtNLM"/>
    </source>
</evidence>
<dbReference type="Proteomes" id="UP001209570">
    <property type="component" value="Unassembled WGS sequence"/>
</dbReference>
<dbReference type="SMART" id="SM00233">
    <property type="entry name" value="PH"/>
    <property type="match status" value="1"/>
</dbReference>
<feature type="domain" description="CRAL-TRIO" evidence="4">
    <location>
        <begin position="96"/>
        <end position="274"/>
    </location>
</feature>
<protein>
    <recommendedName>
        <fullName evidence="7">CRAL-TRIO domain-containing protein</fullName>
    </recommendedName>
</protein>
<gene>
    <name evidence="5" type="ORF">P43SY_006610</name>
</gene>
<dbReference type="SMART" id="SM00516">
    <property type="entry name" value="SEC14"/>
    <property type="match status" value="1"/>
</dbReference>
<dbReference type="Pfam" id="PF00169">
    <property type="entry name" value="PH"/>
    <property type="match status" value="1"/>
</dbReference>
<evidence type="ECO:0000259" key="3">
    <source>
        <dbReference type="PROSITE" id="PS50003"/>
    </source>
</evidence>
<proteinExistence type="predicted"/>
<organism evidence="5 6">
    <name type="scientific">Pythium insidiosum</name>
    <name type="common">Pythiosis disease agent</name>
    <dbReference type="NCBI Taxonomy" id="114742"/>
    <lineage>
        <taxon>Eukaryota</taxon>
        <taxon>Sar</taxon>
        <taxon>Stramenopiles</taxon>
        <taxon>Oomycota</taxon>
        <taxon>Peronosporomycetes</taxon>
        <taxon>Pythiales</taxon>
        <taxon>Pythiaceae</taxon>
        <taxon>Pythium</taxon>
    </lineage>
</organism>
<dbReference type="PROSITE" id="PS50191">
    <property type="entry name" value="CRAL_TRIO"/>
    <property type="match status" value="1"/>
</dbReference>
<feature type="domain" description="PH" evidence="3">
    <location>
        <begin position="328"/>
        <end position="427"/>
    </location>
</feature>
<feature type="compositionally biased region" description="Low complexity" evidence="2">
    <location>
        <begin position="485"/>
        <end position="499"/>
    </location>
</feature>
<feature type="compositionally biased region" description="Pro residues" evidence="2">
    <location>
        <begin position="462"/>
        <end position="472"/>
    </location>
</feature>
<dbReference type="Gene3D" id="3.40.525.10">
    <property type="entry name" value="CRAL-TRIO lipid binding domain"/>
    <property type="match status" value="1"/>
</dbReference>
<dbReference type="PROSITE" id="PS50003">
    <property type="entry name" value="PH_DOMAIN"/>
    <property type="match status" value="1"/>
</dbReference>
<comment type="caution">
    <text evidence="5">The sequence shown here is derived from an EMBL/GenBank/DDBJ whole genome shotgun (WGS) entry which is preliminary data.</text>
</comment>
<dbReference type="PANTHER" id="PTHR46590">
    <property type="entry name" value="PHOSPHATIDYLINOSITOL TRANSFER PROTEIN CSR1-RELATED"/>
    <property type="match status" value="1"/>
</dbReference>
<evidence type="ECO:0000313" key="5">
    <source>
        <dbReference type="EMBL" id="KAJ0394369.1"/>
    </source>
</evidence>
<evidence type="ECO:0000313" key="6">
    <source>
        <dbReference type="Proteomes" id="UP001209570"/>
    </source>
</evidence>
<evidence type="ECO:0000259" key="4">
    <source>
        <dbReference type="PROSITE" id="PS50191"/>
    </source>
</evidence>
<dbReference type="PANTHER" id="PTHR46590:SF4">
    <property type="entry name" value="CRAL-TRIO DOMAIN-CONTAINING PROTEIN"/>
    <property type="match status" value="1"/>
</dbReference>
<feature type="region of interest" description="Disordered" evidence="2">
    <location>
        <begin position="581"/>
        <end position="606"/>
    </location>
</feature>
<keyword evidence="6" id="KW-1185">Reference proteome</keyword>
<dbReference type="InterPro" id="IPR036865">
    <property type="entry name" value="CRAL-TRIO_dom_sf"/>
</dbReference>
<name>A0AAD5Q363_PYTIN</name>
<evidence type="ECO:0000256" key="1">
    <source>
        <dbReference type="SAM" id="Coils"/>
    </source>
</evidence>